<keyword evidence="2" id="KW-1003">Cell membrane</keyword>
<evidence type="ECO:0000259" key="9">
    <source>
        <dbReference type="PROSITE" id="PS50893"/>
    </source>
</evidence>
<organism evidence="10 11">
    <name type="scientific">Ammoniphilus resinae</name>
    <dbReference type="NCBI Taxonomy" id="861532"/>
    <lineage>
        <taxon>Bacteria</taxon>
        <taxon>Bacillati</taxon>
        <taxon>Bacillota</taxon>
        <taxon>Bacilli</taxon>
        <taxon>Bacillales</taxon>
        <taxon>Paenibacillaceae</taxon>
        <taxon>Aneurinibacillus group</taxon>
        <taxon>Ammoniphilus</taxon>
    </lineage>
</organism>
<dbReference type="RefSeq" id="WP_209812457.1">
    <property type="nucleotide sequence ID" value="NZ_JAGGKT010000021.1"/>
</dbReference>
<dbReference type="Proteomes" id="UP001519343">
    <property type="component" value="Unassembled WGS sequence"/>
</dbReference>
<evidence type="ECO:0000256" key="6">
    <source>
        <dbReference type="ARBA" id="ARBA00022840"/>
    </source>
</evidence>
<dbReference type="SMART" id="SM00382">
    <property type="entry name" value="AAA"/>
    <property type="match status" value="2"/>
</dbReference>
<evidence type="ECO:0000313" key="11">
    <source>
        <dbReference type="Proteomes" id="UP001519343"/>
    </source>
</evidence>
<dbReference type="EMBL" id="JAGGKT010000021">
    <property type="protein sequence ID" value="MBP1934468.1"/>
    <property type="molecule type" value="Genomic_DNA"/>
</dbReference>
<feature type="domain" description="ABC transporter" evidence="9">
    <location>
        <begin position="8"/>
        <end position="244"/>
    </location>
</feature>
<protein>
    <submittedName>
        <fullName evidence="10">ABC-type sugar transport system ATPase subunit</fullName>
    </submittedName>
</protein>
<dbReference type="InterPro" id="IPR003439">
    <property type="entry name" value="ABC_transporter-like_ATP-bd"/>
</dbReference>
<reference evidence="10 11" key="1">
    <citation type="submission" date="2021-03" db="EMBL/GenBank/DDBJ databases">
        <title>Genomic Encyclopedia of Type Strains, Phase IV (KMG-IV): sequencing the most valuable type-strain genomes for metagenomic binning, comparative biology and taxonomic classification.</title>
        <authorList>
            <person name="Goeker M."/>
        </authorList>
    </citation>
    <scope>NUCLEOTIDE SEQUENCE [LARGE SCALE GENOMIC DNA]</scope>
    <source>
        <strain evidence="10 11">DSM 24738</strain>
    </source>
</reference>
<keyword evidence="7" id="KW-1278">Translocase</keyword>
<keyword evidence="3 10" id="KW-0762">Sugar transport</keyword>
<dbReference type="InterPro" id="IPR027417">
    <property type="entry name" value="P-loop_NTPase"/>
</dbReference>
<dbReference type="CDD" id="cd03216">
    <property type="entry name" value="ABC_Carb_Monos_I"/>
    <property type="match status" value="1"/>
</dbReference>
<name>A0ABS4GW20_9BACL</name>
<dbReference type="SUPFAM" id="SSF52540">
    <property type="entry name" value="P-loop containing nucleoside triphosphate hydrolases"/>
    <property type="match status" value="2"/>
</dbReference>
<evidence type="ECO:0000256" key="2">
    <source>
        <dbReference type="ARBA" id="ARBA00022475"/>
    </source>
</evidence>
<dbReference type="PROSITE" id="PS50893">
    <property type="entry name" value="ABC_TRANSPORTER_2"/>
    <property type="match status" value="2"/>
</dbReference>
<sequence>MAELSPVLEMKNISKQFFGFYALKNVDFNLYPGEVHSLLGENGAGKSTLIKIMAGVNSLEQGEYLVDGKKVEVKNPRGAQELGVNVVFQELNLVPSLSVAENIFFGRLPKKALGRVNWNKLYQDTEVLLEEVGLEINPRTRVGLLGVAQQQLVEIAKALSHESKVIAMDEPTSALSYKEIERLFLLIEKLKKKGVGIIYVSHKFDELFRITDRITILRDGEKVGEVKTKETDSEELISYMVGRQLSNLYPKMDVTPGDVAFQVKGLTSDKVKDINFYVRKGEIIGFSGLMGAGRTELARAIFGLDQTHEGQIIIEGKEVPRNSAKIAVQRGIGYIPEDRKEEGLVLSASVRENMTISVLKNFVEGGRINKKKEFDCTQGAIEDLRIKTQSSEQKIVSLSGGNQQKVILARWLIKEDLKVLILDEPTRGIDVGSKSEIYRLISELASKGIAVLMMSSEMPELLSMCDRIYVMKEGELAGELSQNEATQEKIMSKAIGGI</sequence>
<dbReference type="CDD" id="cd03215">
    <property type="entry name" value="ABC_Carb_Monos_II"/>
    <property type="match status" value="1"/>
</dbReference>
<accession>A0ABS4GW20</accession>
<evidence type="ECO:0000256" key="5">
    <source>
        <dbReference type="ARBA" id="ARBA00022741"/>
    </source>
</evidence>
<dbReference type="InterPro" id="IPR017871">
    <property type="entry name" value="ABC_transporter-like_CS"/>
</dbReference>
<dbReference type="PANTHER" id="PTHR43790">
    <property type="entry name" value="CARBOHYDRATE TRANSPORT ATP-BINDING PROTEIN MG119-RELATED"/>
    <property type="match status" value="1"/>
</dbReference>
<comment type="caution">
    <text evidence="10">The sequence shown here is derived from an EMBL/GenBank/DDBJ whole genome shotgun (WGS) entry which is preliminary data.</text>
</comment>
<feature type="domain" description="ABC transporter" evidence="9">
    <location>
        <begin position="254"/>
        <end position="498"/>
    </location>
</feature>
<dbReference type="PANTHER" id="PTHR43790:SF3">
    <property type="entry name" value="D-ALLOSE IMPORT ATP-BINDING PROTEIN ALSA-RELATED"/>
    <property type="match status" value="1"/>
</dbReference>
<keyword evidence="6" id="KW-0067">ATP-binding</keyword>
<dbReference type="Gene3D" id="3.40.50.300">
    <property type="entry name" value="P-loop containing nucleotide triphosphate hydrolases"/>
    <property type="match status" value="2"/>
</dbReference>
<dbReference type="InterPro" id="IPR050107">
    <property type="entry name" value="ABC_carbohydrate_import_ATPase"/>
</dbReference>
<evidence type="ECO:0000256" key="3">
    <source>
        <dbReference type="ARBA" id="ARBA00022597"/>
    </source>
</evidence>
<dbReference type="Pfam" id="PF00005">
    <property type="entry name" value="ABC_tran"/>
    <property type="match status" value="2"/>
</dbReference>
<gene>
    <name evidence="10" type="ORF">J2Z37_004488</name>
</gene>
<evidence type="ECO:0000313" key="10">
    <source>
        <dbReference type="EMBL" id="MBP1934468.1"/>
    </source>
</evidence>
<dbReference type="PROSITE" id="PS00211">
    <property type="entry name" value="ABC_TRANSPORTER_1"/>
    <property type="match status" value="1"/>
</dbReference>
<keyword evidence="5" id="KW-0547">Nucleotide-binding</keyword>
<keyword evidence="11" id="KW-1185">Reference proteome</keyword>
<keyword evidence="4" id="KW-0677">Repeat</keyword>
<evidence type="ECO:0000256" key="1">
    <source>
        <dbReference type="ARBA" id="ARBA00022448"/>
    </source>
</evidence>
<evidence type="ECO:0000256" key="8">
    <source>
        <dbReference type="ARBA" id="ARBA00023136"/>
    </source>
</evidence>
<dbReference type="InterPro" id="IPR003593">
    <property type="entry name" value="AAA+_ATPase"/>
</dbReference>
<keyword evidence="1" id="KW-0813">Transport</keyword>
<evidence type="ECO:0000256" key="4">
    <source>
        <dbReference type="ARBA" id="ARBA00022737"/>
    </source>
</evidence>
<proteinExistence type="predicted"/>
<keyword evidence="8" id="KW-0472">Membrane</keyword>
<evidence type="ECO:0000256" key="7">
    <source>
        <dbReference type="ARBA" id="ARBA00022967"/>
    </source>
</evidence>